<organism evidence="2 3">
    <name type="scientific">Hibiscus sabdariffa</name>
    <name type="common">roselle</name>
    <dbReference type="NCBI Taxonomy" id="183260"/>
    <lineage>
        <taxon>Eukaryota</taxon>
        <taxon>Viridiplantae</taxon>
        <taxon>Streptophyta</taxon>
        <taxon>Embryophyta</taxon>
        <taxon>Tracheophyta</taxon>
        <taxon>Spermatophyta</taxon>
        <taxon>Magnoliopsida</taxon>
        <taxon>eudicotyledons</taxon>
        <taxon>Gunneridae</taxon>
        <taxon>Pentapetalae</taxon>
        <taxon>rosids</taxon>
        <taxon>malvids</taxon>
        <taxon>Malvales</taxon>
        <taxon>Malvaceae</taxon>
        <taxon>Malvoideae</taxon>
        <taxon>Hibiscus</taxon>
    </lineage>
</organism>
<evidence type="ECO:0000313" key="2">
    <source>
        <dbReference type="EMBL" id="KAK9023771.1"/>
    </source>
</evidence>
<feature type="compositionally biased region" description="Basic residues" evidence="1">
    <location>
        <begin position="79"/>
        <end position="88"/>
    </location>
</feature>
<protein>
    <submittedName>
        <fullName evidence="2">Uncharacterized protein</fullName>
    </submittedName>
</protein>
<proteinExistence type="predicted"/>
<feature type="region of interest" description="Disordered" evidence="1">
    <location>
        <begin position="18"/>
        <end position="88"/>
    </location>
</feature>
<name>A0ABR2SET2_9ROSI</name>
<feature type="compositionally biased region" description="Low complexity" evidence="1">
    <location>
        <begin position="21"/>
        <end position="34"/>
    </location>
</feature>
<comment type="caution">
    <text evidence="2">The sequence shown here is derived from an EMBL/GenBank/DDBJ whole genome shotgun (WGS) entry which is preliminary data.</text>
</comment>
<evidence type="ECO:0000256" key="1">
    <source>
        <dbReference type="SAM" id="MobiDB-lite"/>
    </source>
</evidence>
<accession>A0ABR2SET2</accession>
<evidence type="ECO:0000313" key="3">
    <source>
        <dbReference type="Proteomes" id="UP001396334"/>
    </source>
</evidence>
<keyword evidence="3" id="KW-1185">Reference proteome</keyword>
<reference evidence="2 3" key="1">
    <citation type="journal article" date="2024" name="G3 (Bethesda)">
        <title>Genome assembly of Hibiscus sabdariffa L. provides insights into metabolisms of medicinal natural products.</title>
        <authorList>
            <person name="Kim T."/>
        </authorList>
    </citation>
    <scope>NUCLEOTIDE SEQUENCE [LARGE SCALE GENOMIC DNA]</scope>
    <source>
        <strain evidence="2">TK-2024</strain>
        <tissue evidence="2">Old leaves</tissue>
    </source>
</reference>
<gene>
    <name evidence="2" type="ORF">V6N11_003970</name>
</gene>
<dbReference type="Proteomes" id="UP001396334">
    <property type="component" value="Unassembled WGS sequence"/>
</dbReference>
<sequence>MMESGLLPPVEAKKVLQQKLSSPVKGSTKSVTVKKTPRASLGSSNKKKTDSQVVPNQTKKRKAEESESSGDAFEDTLASRKKKQRRAN</sequence>
<dbReference type="EMBL" id="JBBPBN010000015">
    <property type="protein sequence ID" value="KAK9023771.1"/>
    <property type="molecule type" value="Genomic_DNA"/>
</dbReference>